<dbReference type="SUPFAM" id="SSF51306">
    <property type="entry name" value="LexA/Signal peptidase"/>
    <property type="match status" value="1"/>
</dbReference>
<dbReference type="GO" id="GO:0003677">
    <property type="term" value="F:DNA binding"/>
    <property type="evidence" value="ECO:0007669"/>
    <property type="project" value="UniProtKB-KW"/>
</dbReference>
<name>A0A1M5ZFG9_9FIRM</name>
<dbReference type="Proteomes" id="UP000183995">
    <property type="component" value="Unassembled WGS sequence"/>
</dbReference>
<evidence type="ECO:0000256" key="3">
    <source>
        <dbReference type="ARBA" id="ARBA00023163"/>
    </source>
</evidence>
<accession>A0A1M5ZFG9</accession>
<sequence>MLSKKLKQLRKENRLTQEELARRFGVTQQTIAKWEAGRALPEPETISRIAGFFGVTTDYLLDMTETFRAVGPVSSVRIIGTVRAGYDALALEEDLGSALAEVKNGSEYRYLVVKGDSMAPYIREGDLALVRLQSDLQNGDLGVVIYGDGEATLKKYYCSDGAVTLVPFNDAYETVTLRGSELERLMIFGRVVKTTAAW</sequence>
<keyword evidence="6" id="KW-1185">Reference proteome</keyword>
<reference evidence="5 6" key="1">
    <citation type="submission" date="2016-11" db="EMBL/GenBank/DDBJ databases">
        <authorList>
            <person name="Jaros S."/>
            <person name="Januszkiewicz K."/>
            <person name="Wedrychowicz H."/>
        </authorList>
    </citation>
    <scope>NUCLEOTIDE SEQUENCE [LARGE SCALE GENOMIC DNA]</scope>
    <source>
        <strain evidence="5 6">DSM 10068</strain>
    </source>
</reference>
<dbReference type="InterPro" id="IPR039418">
    <property type="entry name" value="LexA-like"/>
</dbReference>
<organism evidence="5 6">
    <name type="scientific">Sporobacter termitidis DSM 10068</name>
    <dbReference type="NCBI Taxonomy" id="1123282"/>
    <lineage>
        <taxon>Bacteria</taxon>
        <taxon>Bacillati</taxon>
        <taxon>Bacillota</taxon>
        <taxon>Clostridia</taxon>
        <taxon>Eubacteriales</taxon>
        <taxon>Oscillospiraceae</taxon>
        <taxon>Sporobacter</taxon>
    </lineage>
</organism>
<proteinExistence type="predicted"/>
<dbReference type="EMBL" id="FQXV01000019">
    <property type="protein sequence ID" value="SHI22967.1"/>
    <property type="molecule type" value="Genomic_DNA"/>
</dbReference>
<dbReference type="OrthoDB" id="1863057at2"/>
<dbReference type="CDD" id="cd00093">
    <property type="entry name" value="HTH_XRE"/>
    <property type="match status" value="1"/>
</dbReference>
<keyword evidence="3" id="KW-0804">Transcription</keyword>
<dbReference type="Gene3D" id="2.10.109.10">
    <property type="entry name" value="Umud Fragment, subunit A"/>
    <property type="match status" value="1"/>
</dbReference>
<dbReference type="RefSeq" id="WP_073082656.1">
    <property type="nucleotide sequence ID" value="NZ_FQXV01000019.1"/>
</dbReference>
<dbReference type="Gene3D" id="1.10.260.40">
    <property type="entry name" value="lambda repressor-like DNA-binding domains"/>
    <property type="match status" value="1"/>
</dbReference>
<dbReference type="PANTHER" id="PTHR40661:SF3">
    <property type="entry name" value="FELS-1 PROPHAGE TRANSCRIPTIONAL REGULATOR"/>
    <property type="match status" value="1"/>
</dbReference>
<evidence type="ECO:0000313" key="6">
    <source>
        <dbReference type="Proteomes" id="UP000183995"/>
    </source>
</evidence>
<dbReference type="AlphaFoldDB" id="A0A1M5ZFG9"/>
<evidence type="ECO:0000259" key="4">
    <source>
        <dbReference type="PROSITE" id="PS50943"/>
    </source>
</evidence>
<dbReference type="Pfam" id="PF00717">
    <property type="entry name" value="Peptidase_S24"/>
    <property type="match status" value="1"/>
</dbReference>
<keyword evidence="2" id="KW-0238">DNA-binding</keyword>
<dbReference type="InterPro" id="IPR015927">
    <property type="entry name" value="Peptidase_S24_S26A/B/C"/>
</dbReference>
<dbReference type="InterPro" id="IPR001387">
    <property type="entry name" value="Cro/C1-type_HTH"/>
</dbReference>
<dbReference type="Pfam" id="PF01381">
    <property type="entry name" value="HTH_3"/>
    <property type="match status" value="1"/>
</dbReference>
<evidence type="ECO:0000256" key="2">
    <source>
        <dbReference type="ARBA" id="ARBA00023125"/>
    </source>
</evidence>
<keyword evidence="1" id="KW-0805">Transcription regulation</keyword>
<evidence type="ECO:0000313" key="5">
    <source>
        <dbReference type="EMBL" id="SHI22967.1"/>
    </source>
</evidence>
<dbReference type="CDD" id="cd06529">
    <property type="entry name" value="S24_LexA-like"/>
    <property type="match status" value="1"/>
</dbReference>
<dbReference type="SUPFAM" id="SSF47413">
    <property type="entry name" value="lambda repressor-like DNA-binding domains"/>
    <property type="match status" value="1"/>
</dbReference>
<gene>
    <name evidence="5" type="ORF">SAMN02745823_03655</name>
</gene>
<dbReference type="PANTHER" id="PTHR40661">
    <property type="match status" value="1"/>
</dbReference>
<dbReference type="InterPro" id="IPR036286">
    <property type="entry name" value="LexA/Signal_pep-like_sf"/>
</dbReference>
<dbReference type="SMART" id="SM00530">
    <property type="entry name" value="HTH_XRE"/>
    <property type="match status" value="1"/>
</dbReference>
<evidence type="ECO:0000256" key="1">
    <source>
        <dbReference type="ARBA" id="ARBA00023015"/>
    </source>
</evidence>
<protein>
    <submittedName>
        <fullName evidence="5">Repressor LexA</fullName>
    </submittedName>
</protein>
<dbReference type="PROSITE" id="PS50943">
    <property type="entry name" value="HTH_CROC1"/>
    <property type="match status" value="1"/>
</dbReference>
<feature type="domain" description="HTH cro/C1-type" evidence="4">
    <location>
        <begin position="6"/>
        <end position="60"/>
    </location>
</feature>
<dbReference type="STRING" id="1123282.SAMN02745823_03655"/>
<dbReference type="InterPro" id="IPR010982">
    <property type="entry name" value="Lambda_DNA-bd_dom_sf"/>
</dbReference>